<sequence length="234" mass="24698">MMLRIAATALLSLSLPLLAHAAGTARLAGLDDRGQPFSASVEYAGNNLRAASPQSPNNYLLARGDKIYAVSRVNGQQVVMEAADLMRMAGGLMPSPTAALEQVSAIVSLQPTTRSETVAGIGGTVYVLTYEDGRRQRRTEELVLTSASAASELTAAALKLGRSLASLSGTLLPPGADDLARRLQADRLGLLRFGDRFRVETLDDRAPQASRFELPGGSFQIPDLRGLLPGLGGR</sequence>
<dbReference type="OrthoDB" id="8684278at2"/>
<dbReference type="EMBL" id="SGXC01000002">
    <property type="protein sequence ID" value="RZS81242.1"/>
    <property type="molecule type" value="Genomic_DNA"/>
</dbReference>
<organism evidence="2 3">
    <name type="scientific">Pigmentiphaga kullae</name>
    <dbReference type="NCBI Taxonomy" id="151784"/>
    <lineage>
        <taxon>Bacteria</taxon>
        <taxon>Pseudomonadati</taxon>
        <taxon>Pseudomonadota</taxon>
        <taxon>Betaproteobacteria</taxon>
        <taxon>Burkholderiales</taxon>
        <taxon>Alcaligenaceae</taxon>
        <taxon>Pigmentiphaga</taxon>
    </lineage>
</organism>
<dbReference type="Proteomes" id="UP000292445">
    <property type="component" value="Unassembled WGS sequence"/>
</dbReference>
<dbReference type="RefSeq" id="WP_130358874.1">
    <property type="nucleotide sequence ID" value="NZ_SGXC01000002.1"/>
</dbReference>
<dbReference type="AlphaFoldDB" id="A0A4Q7NDU0"/>
<feature type="chain" id="PRO_5020783948" evidence="1">
    <location>
        <begin position="22"/>
        <end position="234"/>
    </location>
</feature>
<proteinExistence type="predicted"/>
<gene>
    <name evidence="2" type="ORF">EV675_3865</name>
</gene>
<evidence type="ECO:0000256" key="1">
    <source>
        <dbReference type="SAM" id="SignalP"/>
    </source>
</evidence>
<protein>
    <submittedName>
        <fullName evidence="2">Uncharacterized protein</fullName>
    </submittedName>
</protein>
<evidence type="ECO:0000313" key="2">
    <source>
        <dbReference type="EMBL" id="RZS81242.1"/>
    </source>
</evidence>
<keyword evidence="3" id="KW-1185">Reference proteome</keyword>
<evidence type="ECO:0000313" key="3">
    <source>
        <dbReference type="Proteomes" id="UP000292445"/>
    </source>
</evidence>
<accession>A0A4Q7NDU0</accession>
<name>A0A4Q7NDU0_9BURK</name>
<keyword evidence="1" id="KW-0732">Signal</keyword>
<comment type="caution">
    <text evidence="2">The sequence shown here is derived from an EMBL/GenBank/DDBJ whole genome shotgun (WGS) entry which is preliminary data.</text>
</comment>
<feature type="signal peptide" evidence="1">
    <location>
        <begin position="1"/>
        <end position="21"/>
    </location>
</feature>
<reference evidence="2 3" key="1">
    <citation type="submission" date="2019-02" db="EMBL/GenBank/DDBJ databases">
        <title>Genomic Encyclopedia of Type Strains, Phase IV (KMG-IV): sequencing the most valuable type-strain genomes for metagenomic binning, comparative biology and taxonomic classification.</title>
        <authorList>
            <person name="Goeker M."/>
        </authorList>
    </citation>
    <scope>NUCLEOTIDE SEQUENCE [LARGE SCALE GENOMIC DNA]</scope>
    <source>
        <strain evidence="2 3">K24</strain>
    </source>
</reference>